<gene>
    <name evidence="3" type="ORF">HDA36_000462</name>
</gene>
<keyword evidence="4" id="KW-1185">Reference proteome</keyword>
<keyword evidence="2" id="KW-0812">Transmembrane</keyword>
<dbReference type="SUPFAM" id="SSF56112">
    <property type="entry name" value="Protein kinase-like (PK-like)"/>
    <property type="match status" value="1"/>
</dbReference>
<evidence type="ECO:0000256" key="1">
    <source>
        <dbReference type="SAM" id="MobiDB-lite"/>
    </source>
</evidence>
<feature type="compositionally biased region" description="Low complexity" evidence="1">
    <location>
        <begin position="180"/>
        <end position="197"/>
    </location>
</feature>
<protein>
    <recommendedName>
        <fullName evidence="5">Protein kinase domain-containing protein</fullName>
    </recommendedName>
</protein>
<keyword evidence="2" id="KW-1133">Transmembrane helix</keyword>
<accession>A0A7W8QH59</accession>
<dbReference type="InterPro" id="IPR011047">
    <property type="entry name" value="Quinoprotein_ADH-like_sf"/>
</dbReference>
<dbReference type="Gene3D" id="1.10.510.10">
    <property type="entry name" value="Transferase(Phosphotransferase) domain 1"/>
    <property type="match status" value="1"/>
</dbReference>
<dbReference type="InterPro" id="IPR015943">
    <property type="entry name" value="WD40/YVTN_repeat-like_dom_sf"/>
</dbReference>
<dbReference type="AlphaFoldDB" id="A0A7W8QH59"/>
<feature type="transmembrane region" description="Helical" evidence="2">
    <location>
        <begin position="151"/>
        <end position="171"/>
    </location>
</feature>
<dbReference type="Gene3D" id="2.130.10.10">
    <property type="entry name" value="YVTN repeat-like/Quinoprotein amine dehydrogenase"/>
    <property type="match status" value="2"/>
</dbReference>
<dbReference type="EMBL" id="JACHDB010000001">
    <property type="protein sequence ID" value="MBB5430378.1"/>
    <property type="molecule type" value="Genomic_DNA"/>
</dbReference>
<name>A0A7W8QH59_9ACTN</name>
<evidence type="ECO:0000313" key="4">
    <source>
        <dbReference type="Proteomes" id="UP000572635"/>
    </source>
</evidence>
<evidence type="ECO:0008006" key="5">
    <source>
        <dbReference type="Google" id="ProtNLM"/>
    </source>
</evidence>
<feature type="region of interest" description="Disordered" evidence="1">
    <location>
        <begin position="180"/>
        <end position="200"/>
    </location>
</feature>
<sequence length="522" mass="53273">MPWAAAARPTRTTLAEQLETGPGAVRDRLAPLAADVARALAALHAAGAAHGPLTPAGVLCTEDGAVLAGPLPATADADADQRAQDVCAWAELVGALAGAQGVPLHLRRLVQVCADPDPSLRPSAADLVRMLGAPPAETAPARGGRRPARRLLAPLAGAVALAVAAAAVFLLRDRAEPAAGGAPQEAAAPPDACLDAAGHPPPAGMPDAFEAYGVAFSPGGDVLAVSAYRHGITLWDRRKKTPIAHVAGEEHIPQTPLFAPGGGCTLAALEHRGAAGGGRTAVLYDLPAGEATDLLGPPEEGTLAPDPPDVESVGVGPGGRVAAGLGGGGTPVFEPGAAEPAIELETGLVFHAEFLDAERVATFGRGSITVWDTGTGESLHTVRPASDFLFALVPGTDDVVYIDRDRAVRWNLAERSETASFPLEGHGDYGDPFVAGLVMDPAGERVFLSWGGDVDGDVRLKNQVWDMATGEDVLPEGTPHLLDVAFHPRGGPVAAVTEDGGVSFLDPDTFEAVDVLFPGPPE</sequence>
<dbReference type="InterPro" id="IPR011009">
    <property type="entry name" value="Kinase-like_dom_sf"/>
</dbReference>
<reference evidence="3 4" key="1">
    <citation type="submission" date="2020-08" db="EMBL/GenBank/DDBJ databases">
        <title>Sequencing the genomes of 1000 actinobacteria strains.</title>
        <authorList>
            <person name="Klenk H.-P."/>
        </authorList>
    </citation>
    <scope>NUCLEOTIDE SEQUENCE [LARGE SCALE GENOMIC DNA]</scope>
    <source>
        <strain evidence="3 4">DSM 44551</strain>
    </source>
</reference>
<proteinExistence type="predicted"/>
<keyword evidence="2" id="KW-0472">Membrane</keyword>
<comment type="caution">
    <text evidence="3">The sequence shown here is derived from an EMBL/GenBank/DDBJ whole genome shotgun (WGS) entry which is preliminary data.</text>
</comment>
<dbReference type="SUPFAM" id="SSF50998">
    <property type="entry name" value="Quinoprotein alcohol dehydrogenase-like"/>
    <property type="match status" value="1"/>
</dbReference>
<evidence type="ECO:0000313" key="3">
    <source>
        <dbReference type="EMBL" id="MBB5430378.1"/>
    </source>
</evidence>
<dbReference type="RefSeq" id="WP_246528792.1">
    <property type="nucleotide sequence ID" value="NZ_BAAAJD010000056.1"/>
</dbReference>
<dbReference type="Proteomes" id="UP000572635">
    <property type="component" value="Unassembled WGS sequence"/>
</dbReference>
<organism evidence="3 4">
    <name type="scientific">Nocardiopsis composta</name>
    <dbReference type="NCBI Taxonomy" id="157465"/>
    <lineage>
        <taxon>Bacteria</taxon>
        <taxon>Bacillati</taxon>
        <taxon>Actinomycetota</taxon>
        <taxon>Actinomycetes</taxon>
        <taxon>Streptosporangiales</taxon>
        <taxon>Nocardiopsidaceae</taxon>
        <taxon>Nocardiopsis</taxon>
    </lineage>
</organism>
<evidence type="ECO:0000256" key="2">
    <source>
        <dbReference type="SAM" id="Phobius"/>
    </source>
</evidence>